<keyword evidence="2 3" id="KW-0143">Chaperone</keyword>
<evidence type="ECO:0000313" key="5">
    <source>
        <dbReference type="Proteomes" id="UP000010121"/>
    </source>
</evidence>
<gene>
    <name evidence="3" type="primary">ureD</name>
    <name evidence="4" type="ORF">Rsw2DRAFT_1643</name>
</gene>
<sequence length="281" mass="29889">MDVRSGRNMLDTTHPPRMQRSRGTAMVAFHHARGATRLADLAMAGSAKVMLPRVPGDVPEVVLLNTSGGLTGGDRLSFQLQIGAGCRVLATTQTAERGYAALGVPAQVLVRASIGAGARLDWLPQETLLYQDAHLERRTEIDLATGAECLLAESLVLGRQAMGETLRSATLQDRRMIRRDGRPVWADSFYLDGGVLADGSAALLNGARALAVVCLVAQGAEDAVGPVRAVLGDGAVSGWDGRCIVRLCAPDGWPLRQQLAQVLRILTGRQLPRVWQGGGFP</sequence>
<reference evidence="4 5" key="1">
    <citation type="submission" date="2009-08" db="EMBL/GenBank/DDBJ databases">
        <title>The draft genome of Rhodobacter sp. SW2.</title>
        <authorList>
            <consortium name="US DOE Joint Genome Institute (JGI-PGF)"/>
            <person name="Lucas S."/>
            <person name="Copeland A."/>
            <person name="Lapidus A."/>
            <person name="Glavina del Rio T."/>
            <person name="Tice H."/>
            <person name="Bruce D."/>
            <person name="Goodwin L."/>
            <person name="Pitluck S."/>
            <person name="Larimer F."/>
            <person name="Land M.L."/>
            <person name="Hauser L."/>
            <person name="Emerson D."/>
        </authorList>
    </citation>
    <scope>NUCLEOTIDE SEQUENCE [LARGE SCALE GENOMIC DNA]</scope>
    <source>
        <strain evidence="4 5">SW2</strain>
    </source>
</reference>
<accession>C8S0R5</accession>
<keyword evidence="5" id="KW-1185">Reference proteome</keyword>
<evidence type="ECO:0000256" key="1">
    <source>
        <dbReference type="ARBA" id="ARBA00007177"/>
    </source>
</evidence>
<dbReference type="PANTHER" id="PTHR33643:SF1">
    <property type="entry name" value="UREASE ACCESSORY PROTEIN D"/>
    <property type="match status" value="1"/>
</dbReference>
<dbReference type="Proteomes" id="UP000010121">
    <property type="component" value="Unassembled WGS sequence"/>
</dbReference>
<comment type="function">
    <text evidence="3">Required for maturation of urease via the functional incorporation of the urease nickel metallocenter.</text>
</comment>
<dbReference type="PANTHER" id="PTHR33643">
    <property type="entry name" value="UREASE ACCESSORY PROTEIN D"/>
    <property type="match status" value="1"/>
</dbReference>
<dbReference type="GO" id="GO:0005737">
    <property type="term" value="C:cytoplasm"/>
    <property type="evidence" value="ECO:0007669"/>
    <property type="project" value="UniProtKB-SubCell"/>
</dbReference>
<evidence type="ECO:0000313" key="4">
    <source>
        <dbReference type="EMBL" id="EEW25356.1"/>
    </source>
</evidence>
<dbReference type="HAMAP" id="MF_01384">
    <property type="entry name" value="UreD"/>
    <property type="match status" value="1"/>
</dbReference>
<organism evidence="4 5">
    <name type="scientific">Rhodobacter ferrooxidans</name>
    <dbReference type="NCBI Taxonomy" id="371731"/>
    <lineage>
        <taxon>Bacteria</taxon>
        <taxon>Pseudomonadati</taxon>
        <taxon>Pseudomonadota</taxon>
        <taxon>Alphaproteobacteria</taxon>
        <taxon>Rhodobacterales</taxon>
        <taxon>Rhodobacter group</taxon>
        <taxon>Rhodobacter</taxon>
    </lineage>
</organism>
<comment type="similarity">
    <text evidence="1 3">Belongs to the UreD family.</text>
</comment>
<comment type="caution">
    <text evidence="4">The sequence shown here is derived from an EMBL/GenBank/DDBJ whole genome shotgun (WGS) entry which is preliminary data.</text>
</comment>
<evidence type="ECO:0000256" key="3">
    <source>
        <dbReference type="HAMAP-Rule" id="MF_01384"/>
    </source>
</evidence>
<name>C8S0R5_9RHOB</name>
<dbReference type="eggNOG" id="COG0829">
    <property type="taxonomic scope" value="Bacteria"/>
</dbReference>
<keyword evidence="3" id="KW-0963">Cytoplasm</keyword>
<protein>
    <recommendedName>
        <fullName evidence="3">Urease accessory protein UreD</fullName>
    </recommendedName>
</protein>
<comment type="subunit">
    <text evidence="3">UreD, UreF and UreG form a complex that acts as a GTP-hydrolysis-dependent molecular chaperone, activating the urease apoprotein by helping to assemble the nickel containing metallocenter of UreC. The UreE protein probably delivers the nickel.</text>
</comment>
<evidence type="ECO:0000256" key="2">
    <source>
        <dbReference type="ARBA" id="ARBA00023186"/>
    </source>
</evidence>
<dbReference type="Pfam" id="PF01774">
    <property type="entry name" value="UreD"/>
    <property type="match status" value="1"/>
</dbReference>
<proteinExistence type="inferred from homology"/>
<dbReference type="AlphaFoldDB" id="C8S0R5"/>
<dbReference type="InterPro" id="IPR002669">
    <property type="entry name" value="UreD"/>
</dbReference>
<dbReference type="STRING" id="371731.Rsw2DRAFT_1643"/>
<dbReference type="GO" id="GO:0016151">
    <property type="term" value="F:nickel cation binding"/>
    <property type="evidence" value="ECO:0007669"/>
    <property type="project" value="UniProtKB-UniRule"/>
</dbReference>
<comment type="subcellular location">
    <subcellularLocation>
        <location evidence="3">Cytoplasm</location>
    </subcellularLocation>
</comment>
<dbReference type="EMBL" id="ACYY01000009">
    <property type="protein sequence ID" value="EEW25356.1"/>
    <property type="molecule type" value="Genomic_DNA"/>
</dbReference>
<keyword evidence="3" id="KW-0996">Nickel insertion</keyword>